<feature type="transmembrane region" description="Helical" evidence="1">
    <location>
        <begin position="83"/>
        <end position="108"/>
    </location>
</feature>
<dbReference type="GO" id="GO:0080120">
    <property type="term" value="P:CAAX-box protein maturation"/>
    <property type="evidence" value="ECO:0007669"/>
    <property type="project" value="UniProtKB-ARBA"/>
</dbReference>
<proteinExistence type="predicted"/>
<reference evidence="3 4" key="1">
    <citation type="submission" date="2020-08" db="EMBL/GenBank/DDBJ databases">
        <title>Sequencing the genomes of 1000 actinobacteria strains.</title>
        <authorList>
            <person name="Klenk H.-P."/>
        </authorList>
    </citation>
    <scope>NUCLEOTIDE SEQUENCE [LARGE SCALE GENOMIC DNA]</scope>
    <source>
        <strain evidence="3 4">DSM 45582</strain>
    </source>
</reference>
<accession>A0A840NT21</accession>
<dbReference type="Proteomes" id="UP000580474">
    <property type="component" value="Unassembled WGS sequence"/>
</dbReference>
<dbReference type="InterPro" id="IPR003675">
    <property type="entry name" value="Rce1/LyrA-like_dom"/>
</dbReference>
<comment type="caution">
    <text evidence="3">The sequence shown here is derived from an EMBL/GenBank/DDBJ whole genome shotgun (WGS) entry which is preliminary data.</text>
</comment>
<feature type="transmembrane region" description="Helical" evidence="1">
    <location>
        <begin position="199"/>
        <end position="216"/>
    </location>
</feature>
<name>A0A840NT21_9PSEU</name>
<keyword evidence="4" id="KW-1185">Reference proteome</keyword>
<organism evidence="3 4">
    <name type="scientific">Saccharopolyspora gloriosae</name>
    <dbReference type="NCBI Taxonomy" id="455344"/>
    <lineage>
        <taxon>Bacteria</taxon>
        <taxon>Bacillati</taxon>
        <taxon>Actinomycetota</taxon>
        <taxon>Actinomycetes</taxon>
        <taxon>Pseudonocardiales</taxon>
        <taxon>Pseudonocardiaceae</taxon>
        <taxon>Saccharopolyspora</taxon>
    </lineage>
</organism>
<feature type="transmembrane region" description="Helical" evidence="1">
    <location>
        <begin position="129"/>
        <end position="149"/>
    </location>
</feature>
<feature type="domain" description="CAAX prenyl protease 2/Lysostaphin resistance protein A-like" evidence="2">
    <location>
        <begin position="164"/>
        <end position="258"/>
    </location>
</feature>
<gene>
    <name evidence="3" type="ORF">BJ969_005517</name>
</gene>
<feature type="transmembrane region" description="Helical" evidence="1">
    <location>
        <begin position="278"/>
        <end position="296"/>
    </location>
</feature>
<dbReference type="AlphaFoldDB" id="A0A840NT21"/>
<keyword evidence="1" id="KW-0812">Transmembrane</keyword>
<dbReference type="Pfam" id="PF02517">
    <property type="entry name" value="Rce1-like"/>
    <property type="match status" value="1"/>
</dbReference>
<keyword evidence="1" id="KW-0472">Membrane</keyword>
<keyword evidence="3" id="KW-0645">Protease</keyword>
<protein>
    <submittedName>
        <fullName evidence="3">Membrane protease YdiL (CAAX protease family)</fullName>
    </submittedName>
</protein>
<keyword evidence="1" id="KW-1133">Transmembrane helix</keyword>
<feature type="transmembrane region" description="Helical" evidence="1">
    <location>
        <begin position="161"/>
        <end position="178"/>
    </location>
</feature>
<evidence type="ECO:0000313" key="3">
    <source>
        <dbReference type="EMBL" id="MBB5072429.1"/>
    </source>
</evidence>
<dbReference type="EMBL" id="JACHIV010000001">
    <property type="protein sequence ID" value="MBB5072429.1"/>
    <property type="molecule type" value="Genomic_DNA"/>
</dbReference>
<evidence type="ECO:0000256" key="1">
    <source>
        <dbReference type="SAM" id="Phobius"/>
    </source>
</evidence>
<dbReference type="GO" id="GO:0006508">
    <property type="term" value="P:proteolysis"/>
    <property type="evidence" value="ECO:0007669"/>
    <property type="project" value="UniProtKB-KW"/>
</dbReference>
<dbReference type="GO" id="GO:0004175">
    <property type="term" value="F:endopeptidase activity"/>
    <property type="evidence" value="ECO:0007669"/>
    <property type="project" value="UniProtKB-ARBA"/>
</dbReference>
<feature type="transmembrane region" description="Helical" evidence="1">
    <location>
        <begin position="41"/>
        <end position="63"/>
    </location>
</feature>
<dbReference type="RefSeq" id="WP_184483783.1">
    <property type="nucleotide sequence ID" value="NZ_JACHIV010000001.1"/>
</dbReference>
<keyword evidence="3" id="KW-0378">Hydrolase</keyword>
<evidence type="ECO:0000259" key="2">
    <source>
        <dbReference type="Pfam" id="PF02517"/>
    </source>
</evidence>
<evidence type="ECO:0000313" key="4">
    <source>
        <dbReference type="Proteomes" id="UP000580474"/>
    </source>
</evidence>
<sequence length="312" mass="32984">MAGSTAAPWAVDPAETGTDRVGGVPYHRALVHDRRRVGRGVAAIVLVVVGLFGFGSVITWLAAQADLAMGRVNPTLGGDDVTVLFQAAGAASIALLIPWSMLVQRWLYGVRGRSLISVVSRFRFDRFGWAFLFAGPLSVLCIAIVSLVTPVEPAQFNSADLIGLLAVTLLLTPLQAAGEEFGFRGLVLRVASSWNRNPRTALVVGVVVSAALFGAIHFQGNLWLNLNYLTLGVGAALITWRTGGLETAVVLHALNNTVSFTFALVLHTDLLGGTGEPALLLLTVPTIATTAAVFATTRRHGSTTARARPTRL</sequence>